<dbReference type="OrthoDB" id="9971592at2759"/>
<evidence type="ECO:0000256" key="3">
    <source>
        <dbReference type="ARBA" id="ARBA00023128"/>
    </source>
</evidence>
<dbReference type="Gene3D" id="1.10.287.1130">
    <property type="entry name" value="CytochromE C oxidase copper chaperone"/>
    <property type="match status" value="1"/>
</dbReference>
<dbReference type="InterPro" id="IPR051040">
    <property type="entry name" value="COX23"/>
</dbReference>
<dbReference type="PANTHER" id="PTHR46811">
    <property type="entry name" value="COILED-COIL-HELIX-COILED-COIL-HELIX DOMAIN-CONTAINING PROTEIN 7"/>
    <property type="match status" value="1"/>
</dbReference>
<proteinExistence type="predicted"/>
<keyword evidence="6" id="KW-1185">Reference proteome</keyword>
<keyword evidence="3" id="KW-0496">Mitochondrion</keyword>
<dbReference type="InParanoid" id="A0A0D0AID5"/>
<evidence type="ECO:0000313" key="6">
    <source>
        <dbReference type="Proteomes" id="UP000054485"/>
    </source>
</evidence>
<dbReference type="Proteomes" id="UP000054485">
    <property type="component" value="Unassembled WGS sequence"/>
</dbReference>
<evidence type="ECO:0000256" key="2">
    <source>
        <dbReference type="ARBA" id="ARBA00004569"/>
    </source>
</evidence>
<comment type="subcellular location">
    <subcellularLocation>
        <location evidence="2">Mitochondrion intermembrane space</location>
    </subcellularLocation>
</comment>
<dbReference type="EMBL" id="KN835423">
    <property type="protein sequence ID" value="KIK37894.1"/>
    <property type="molecule type" value="Genomic_DNA"/>
</dbReference>
<dbReference type="GO" id="GO:0005758">
    <property type="term" value="C:mitochondrial intermembrane space"/>
    <property type="evidence" value="ECO:0007669"/>
    <property type="project" value="UniProtKB-SubCell"/>
</dbReference>
<dbReference type="SUPFAM" id="SSF47072">
    <property type="entry name" value="Cysteine alpha-hairpin motif"/>
    <property type="match status" value="1"/>
</dbReference>
<dbReference type="InterPro" id="IPR009069">
    <property type="entry name" value="Cys_alpha_HP_mot_SF"/>
</dbReference>
<accession>A0A0D0AID5</accession>
<evidence type="ECO:0000256" key="1">
    <source>
        <dbReference type="ARBA" id="ARBA00003875"/>
    </source>
</evidence>
<comment type="function">
    <text evidence="1">Required for the assembly of cytochrome c oxidase.</text>
</comment>
<dbReference type="GO" id="GO:0033108">
    <property type="term" value="P:mitochondrial respiratory chain complex assembly"/>
    <property type="evidence" value="ECO:0007669"/>
    <property type="project" value="TreeGrafter"/>
</dbReference>
<gene>
    <name evidence="5" type="ORF">CY34DRAFT_91897</name>
</gene>
<sequence length="87" mass="10118">MSTPSPSNSPQDNVKPADYKNVFAARQSYTQHTDPCEHAAKASLSCMDRNDYNRDNCMDYFQAYRDCKKAWLEQRREDRRAGRPTPI</sequence>
<dbReference type="AlphaFoldDB" id="A0A0D0AID5"/>
<evidence type="ECO:0000256" key="4">
    <source>
        <dbReference type="ARBA" id="ARBA00023157"/>
    </source>
</evidence>
<reference evidence="6" key="2">
    <citation type="submission" date="2015-01" db="EMBL/GenBank/DDBJ databases">
        <title>Evolutionary Origins and Diversification of the Mycorrhizal Mutualists.</title>
        <authorList>
            <consortium name="DOE Joint Genome Institute"/>
            <consortium name="Mycorrhizal Genomics Consortium"/>
            <person name="Kohler A."/>
            <person name="Kuo A."/>
            <person name="Nagy L.G."/>
            <person name="Floudas D."/>
            <person name="Copeland A."/>
            <person name="Barry K.W."/>
            <person name="Cichocki N."/>
            <person name="Veneault-Fourrey C."/>
            <person name="LaButti K."/>
            <person name="Lindquist E.A."/>
            <person name="Lipzen A."/>
            <person name="Lundell T."/>
            <person name="Morin E."/>
            <person name="Murat C."/>
            <person name="Riley R."/>
            <person name="Ohm R."/>
            <person name="Sun H."/>
            <person name="Tunlid A."/>
            <person name="Henrissat B."/>
            <person name="Grigoriev I.V."/>
            <person name="Hibbett D.S."/>
            <person name="Martin F."/>
        </authorList>
    </citation>
    <scope>NUCLEOTIDE SEQUENCE [LARGE SCALE GENOMIC DNA]</scope>
    <source>
        <strain evidence="6">UH-Slu-Lm8-n1</strain>
    </source>
</reference>
<dbReference type="HOGENOM" id="CLU_157422_2_0_1"/>
<keyword evidence="4" id="KW-1015">Disulfide bond</keyword>
<name>A0A0D0AID5_9AGAM</name>
<evidence type="ECO:0008006" key="7">
    <source>
        <dbReference type="Google" id="ProtNLM"/>
    </source>
</evidence>
<reference evidence="5 6" key="1">
    <citation type="submission" date="2014-04" db="EMBL/GenBank/DDBJ databases">
        <authorList>
            <consortium name="DOE Joint Genome Institute"/>
            <person name="Kuo A."/>
            <person name="Ruytinx J."/>
            <person name="Rineau F."/>
            <person name="Colpaert J."/>
            <person name="Kohler A."/>
            <person name="Nagy L.G."/>
            <person name="Floudas D."/>
            <person name="Copeland A."/>
            <person name="Barry K.W."/>
            <person name="Cichocki N."/>
            <person name="Veneault-Fourrey C."/>
            <person name="LaButti K."/>
            <person name="Lindquist E.A."/>
            <person name="Lipzen A."/>
            <person name="Lundell T."/>
            <person name="Morin E."/>
            <person name="Murat C."/>
            <person name="Sun H."/>
            <person name="Tunlid A."/>
            <person name="Henrissat B."/>
            <person name="Grigoriev I.V."/>
            <person name="Hibbett D.S."/>
            <person name="Martin F."/>
            <person name="Nordberg H.P."/>
            <person name="Cantor M.N."/>
            <person name="Hua S.X."/>
        </authorList>
    </citation>
    <scope>NUCLEOTIDE SEQUENCE [LARGE SCALE GENOMIC DNA]</scope>
    <source>
        <strain evidence="5 6">UH-Slu-Lm8-n1</strain>
    </source>
</reference>
<dbReference type="STRING" id="930992.A0A0D0AID5"/>
<dbReference type="PANTHER" id="PTHR46811:SF1">
    <property type="entry name" value="COILED-COIL-HELIX-COILED-COIL-HELIX DOMAIN-CONTAINING PROTEIN 7"/>
    <property type="match status" value="1"/>
</dbReference>
<dbReference type="PROSITE" id="PS51808">
    <property type="entry name" value="CHCH"/>
    <property type="match status" value="1"/>
</dbReference>
<organism evidence="5 6">
    <name type="scientific">Suillus luteus UH-Slu-Lm8-n1</name>
    <dbReference type="NCBI Taxonomy" id="930992"/>
    <lineage>
        <taxon>Eukaryota</taxon>
        <taxon>Fungi</taxon>
        <taxon>Dikarya</taxon>
        <taxon>Basidiomycota</taxon>
        <taxon>Agaricomycotina</taxon>
        <taxon>Agaricomycetes</taxon>
        <taxon>Agaricomycetidae</taxon>
        <taxon>Boletales</taxon>
        <taxon>Suillineae</taxon>
        <taxon>Suillaceae</taxon>
        <taxon>Suillus</taxon>
    </lineage>
</organism>
<evidence type="ECO:0000313" key="5">
    <source>
        <dbReference type="EMBL" id="KIK37894.1"/>
    </source>
</evidence>
<protein>
    <recommendedName>
        <fullName evidence="7">CHCH domain-containing protein</fullName>
    </recommendedName>
</protein>